<evidence type="ECO:0000313" key="14">
    <source>
        <dbReference type="Proteomes" id="UP000677265"/>
    </source>
</evidence>
<dbReference type="CDD" id="cd00075">
    <property type="entry name" value="HATPase"/>
    <property type="match status" value="1"/>
</dbReference>
<feature type="domain" description="Histidine kinase" evidence="11">
    <location>
        <begin position="203"/>
        <end position="420"/>
    </location>
</feature>
<keyword evidence="8" id="KW-0067">ATP-binding</keyword>
<evidence type="ECO:0000256" key="6">
    <source>
        <dbReference type="ARBA" id="ARBA00022741"/>
    </source>
</evidence>
<dbReference type="InterPro" id="IPR004358">
    <property type="entry name" value="Sig_transdc_His_kin-like_C"/>
</dbReference>
<keyword evidence="10" id="KW-0472">Membrane</keyword>
<dbReference type="GO" id="GO:0005524">
    <property type="term" value="F:ATP binding"/>
    <property type="evidence" value="ECO:0007669"/>
    <property type="project" value="UniProtKB-KW"/>
</dbReference>
<feature type="transmembrane region" description="Helical" evidence="10">
    <location>
        <begin position="160"/>
        <end position="183"/>
    </location>
</feature>
<keyword evidence="9" id="KW-0902">Two-component regulatory system</keyword>
<comment type="subcellular location">
    <subcellularLocation>
        <location evidence="2">Cell membrane</location>
        <topology evidence="2">Multi-pass membrane protein</topology>
    </subcellularLocation>
</comment>
<comment type="catalytic activity">
    <reaction evidence="1">
        <text>ATP + protein L-histidine = ADP + protein N-phospho-L-histidine.</text>
        <dbReference type="EC" id="2.7.13.3"/>
    </reaction>
</comment>
<feature type="transmembrane region" description="Helical" evidence="10">
    <location>
        <begin position="12"/>
        <end position="31"/>
    </location>
</feature>
<evidence type="ECO:0000313" key="12">
    <source>
        <dbReference type="EMBL" id="MBS4185885.1"/>
    </source>
</evidence>
<dbReference type="Proteomes" id="UP000677265">
    <property type="component" value="Unassembled WGS sequence"/>
</dbReference>
<evidence type="ECO:0000256" key="3">
    <source>
        <dbReference type="ARBA" id="ARBA00012438"/>
    </source>
</evidence>
<dbReference type="GO" id="GO:0004721">
    <property type="term" value="F:phosphoprotein phosphatase activity"/>
    <property type="evidence" value="ECO:0007669"/>
    <property type="project" value="TreeGrafter"/>
</dbReference>
<dbReference type="InterPro" id="IPR036097">
    <property type="entry name" value="HisK_dim/P_sf"/>
</dbReference>
<dbReference type="SUPFAM" id="SSF55874">
    <property type="entry name" value="ATPase domain of HSP90 chaperone/DNA topoisomerase II/histidine kinase"/>
    <property type="match status" value="1"/>
</dbReference>
<keyword evidence="7 12" id="KW-0418">Kinase</keyword>
<dbReference type="EMBL" id="JAGYPE020000040">
    <property type="protein sequence ID" value="MCH6267650.1"/>
    <property type="molecule type" value="Genomic_DNA"/>
</dbReference>
<dbReference type="InterPro" id="IPR050351">
    <property type="entry name" value="BphY/WalK/GraS-like"/>
</dbReference>
<dbReference type="InterPro" id="IPR003661">
    <property type="entry name" value="HisK_dim/P_dom"/>
</dbReference>
<organism evidence="12">
    <name type="scientific">Neobacillus citreus</name>
    <dbReference type="NCBI Taxonomy" id="2833578"/>
    <lineage>
        <taxon>Bacteria</taxon>
        <taxon>Bacillati</taxon>
        <taxon>Bacillota</taxon>
        <taxon>Bacilli</taxon>
        <taxon>Bacillales</taxon>
        <taxon>Bacillaceae</taxon>
        <taxon>Neobacillus</taxon>
    </lineage>
</organism>
<dbReference type="Pfam" id="PF00512">
    <property type="entry name" value="HisKA"/>
    <property type="match status" value="1"/>
</dbReference>
<dbReference type="SMART" id="SM00387">
    <property type="entry name" value="HATPase_c"/>
    <property type="match status" value="1"/>
</dbReference>
<dbReference type="GO" id="GO:0005886">
    <property type="term" value="C:plasma membrane"/>
    <property type="evidence" value="ECO:0007669"/>
    <property type="project" value="UniProtKB-SubCell"/>
</dbReference>
<evidence type="ECO:0000313" key="13">
    <source>
        <dbReference type="EMBL" id="MCH6267650.1"/>
    </source>
</evidence>
<keyword evidence="6" id="KW-0547">Nucleotide-binding</keyword>
<proteinExistence type="predicted"/>
<gene>
    <name evidence="13" type="ORF">KHB02_019190</name>
    <name evidence="12" type="ORF">KHB02_31325</name>
</gene>
<dbReference type="SUPFAM" id="SSF47384">
    <property type="entry name" value="Homodimeric domain of signal transducing histidine kinase"/>
    <property type="match status" value="1"/>
</dbReference>
<dbReference type="Pfam" id="PF02518">
    <property type="entry name" value="HATPase_c"/>
    <property type="match status" value="1"/>
</dbReference>
<comment type="caution">
    <text evidence="12">The sequence shown here is derived from an EMBL/GenBank/DDBJ whole genome shotgun (WGS) entry which is preliminary data.</text>
</comment>
<dbReference type="SMART" id="SM00388">
    <property type="entry name" value="HisKA"/>
    <property type="match status" value="1"/>
</dbReference>
<dbReference type="PANTHER" id="PTHR45453">
    <property type="entry name" value="PHOSPHATE REGULON SENSOR PROTEIN PHOR"/>
    <property type="match status" value="1"/>
</dbReference>
<accession>A0A942T5N4</accession>
<dbReference type="FunFam" id="3.30.565.10:FF:000006">
    <property type="entry name" value="Sensor histidine kinase WalK"/>
    <property type="match status" value="1"/>
</dbReference>
<dbReference type="PANTHER" id="PTHR45453:SF1">
    <property type="entry name" value="PHOSPHATE REGULON SENSOR PROTEIN PHOR"/>
    <property type="match status" value="1"/>
</dbReference>
<dbReference type="GO" id="GO:0016036">
    <property type="term" value="P:cellular response to phosphate starvation"/>
    <property type="evidence" value="ECO:0007669"/>
    <property type="project" value="TreeGrafter"/>
</dbReference>
<sequence length="427" mass="49159">MFEKTRQRLVLLNSVVLLIILGSFGTFLYFYMEYRLYREIDETLQHAKTHITREHKSDMSKFIKPDENEDDQRTIFLFWGRNDILQAEIPKNIISEKAKDKLLEEKNSKSPSTVHIASFYYRTINIPIHHSISINGSTKYVERIQLIYNLEREREMLEHLLVFIEFGSVISVVVAILAGFFLANRALVPIQLAWNKQSQFVADASHELRTPLAVMKLNLERLFRHPKSSIEEESENISQSISEIKYMTKMISELLTLARSDSNQLEIIVNKVQLDTLLNKVVQDFSELARLKGIKLISKIQSPVEILGDRERLYQLFMIILDNALKYTPANGQITVQCNVKGFNAHIVIADTGEGISKEDLPLIFDRFYRGDKARTRKYEGTGLGLSIAKWIIELHGGKIRAASEIGMGTQIIMHVPLNKRHITSFH</sequence>
<dbReference type="CDD" id="cd00082">
    <property type="entry name" value="HisKA"/>
    <property type="match status" value="1"/>
</dbReference>
<evidence type="ECO:0000256" key="5">
    <source>
        <dbReference type="ARBA" id="ARBA00022679"/>
    </source>
</evidence>
<protein>
    <recommendedName>
        <fullName evidence="3">histidine kinase</fullName>
        <ecNumber evidence="3">2.7.13.3</ecNumber>
    </recommendedName>
</protein>
<dbReference type="Gene3D" id="3.30.565.10">
    <property type="entry name" value="Histidine kinase-like ATPase, C-terminal domain"/>
    <property type="match status" value="1"/>
</dbReference>
<keyword evidence="14" id="KW-1185">Reference proteome</keyword>
<dbReference type="AlphaFoldDB" id="A0A942T5N4"/>
<evidence type="ECO:0000256" key="2">
    <source>
        <dbReference type="ARBA" id="ARBA00004651"/>
    </source>
</evidence>
<dbReference type="PRINTS" id="PR00344">
    <property type="entry name" value="BCTRLSENSOR"/>
</dbReference>
<evidence type="ECO:0000256" key="10">
    <source>
        <dbReference type="SAM" id="Phobius"/>
    </source>
</evidence>
<evidence type="ECO:0000256" key="9">
    <source>
        <dbReference type="ARBA" id="ARBA00023012"/>
    </source>
</evidence>
<evidence type="ECO:0000256" key="8">
    <source>
        <dbReference type="ARBA" id="ARBA00022840"/>
    </source>
</evidence>
<dbReference type="EMBL" id="JAGYPE010000006">
    <property type="protein sequence ID" value="MBS4185885.1"/>
    <property type="molecule type" value="Genomic_DNA"/>
</dbReference>
<evidence type="ECO:0000256" key="7">
    <source>
        <dbReference type="ARBA" id="ARBA00022777"/>
    </source>
</evidence>
<keyword evidence="10" id="KW-1133">Transmembrane helix</keyword>
<name>A0A942T5N4_9BACI</name>
<evidence type="ECO:0000259" key="11">
    <source>
        <dbReference type="PROSITE" id="PS50109"/>
    </source>
</evidence>
<evidence type="ECO:0000256" key="4">
    <source>
        <dbReference type="ARBA" id="ARBA00022553"/>
    </source>
</evidence>
<evidence type="ECO:0000256" key="1">
    <source>
        <dbReference type="ARBA" id="ARBA00000085"/>
    </source>
</evidence>
<dbReference type="EC" id="2.7.13.3" evidence="3"/>
<dbReference type="InterPro" id="IPR036890">
    <property type="entry name" value="HATPase_C_sf"/>
</dbReference>
<dbReference type="PROSITE" id="PS50109">
    <property type="entry name" value="HIS_KIN"/>
    <property type="match status" value="1"/>
</dbReference>
<dbReference type="RefSeq" id="WP_213145692.1">
    <property type="nucleotide sequence ID" value="NZ_JAGYPE020000040.1"/>
</dbReference>
<keyword evidence="4" id="KW-0597">Phosphoprotein</keyword>
<dbReference type="GO" id="GO:0000155">
    <property type="term" value="F:phosphorelay sensor kinase activity"/>
    <property type="evidence" value="ECO:0007669"/>
    <property type="project" value="InterPro"/>
</dbReference>
<keyword evidence="5" id="KW-0808">Transferase</keyword>
<dbReference type="Gene3D" id="1.10.287.130">
    <property type="match status" value="1"/>
</dbReference>
<dbReference type="InterPro" id="IPR003594">
    <property type="entry name" value="HATPase_dom"/>
</dbReference>
<reference evidence="12" key="1">
    <citation type="submission" date="2021-05" db="EMBL/GenBank/DDBJ databases">
        <title>Novel Bacillus species.</title>
        <authorList>
            <person name="Liu G."/>
        </authorList>
    </citation>
    <scope>NUCLEOTIDE SEQUENCE</scope>
    <source>
        <strain evidence="12 14">FJAT-50051</strain>
    </source>
</reference>
<keyword evidence="10" id="KW-0812">Transmembrane</keyword>
<dbReference type="InterPro" id="IPR005467">
    <property type="entry name" value="His_kinase_dom"/>
</dbReference>